<organism evidence="3 4">
    <name type="scientific">Halorubrum kocurii JCM 14978</name>
    <dbReference type="NCBI Taxonomy" id="1230456"/>
    <lineage>
        <taxon>Archaea</taxon>
        <taxon>Methanobacteriati</taxon>
        <taxon>Methanobacteriota</taxon>
        <taxon>Stenosarchaea group</taxon>
        <taxon>Halobacteria</taxon>
        <taxon>Halobacteriales</taxon>
        <taxon>Haloferacaceae</taxon>
        <taxon>Halorubrum</taxon>
    </lineage>
</organism>
<dbReference type="RefSeq" id="WP_008849402.1">
    <property type="nucleotide sequence ID" value="NZ_AOJH01000082.1"/>
</dbReference>
<dbReference type="SUPFAM" id="SSF52402">
    <property type="entry name" value="Adenine nucleotide alpha hydrolases-like"/>
    <property type="match status" value="1"/>
</dbReference>
<dbReference type="Proteomes" id="UP000011546">
    <property type="component" value="Unassembled WGS sequence"/>
</dbReference>
<dbReference type="PATRIC" id="fig|1230456.3.peg.2716"/>
<evidence type="ECO:0000256" key="1">
    <source>
        <dbReference type="ARBA" id="ARBA00008791"/>
    </source>
</evidence>
<evidence type="ECO:0000313" key="3">
    <source>
        <dbReference type="EMBL" id="EMA60035.1"/>
    </source>
</evidence>
<dbReference type="InterPro" id="IPR006015">
    <property type="entry name" value="Universal_stress_UspA"/>
</dbReference>
<dbReference type="EMBL" id="AOJH01000082">
    <property type="protein sequence ID" value="EMA60035.1"/>
    <property type="molecule type" value="Genomic_DNA"/>
</dbReference>
<gene>
    <name evidence="3" type="ORF">C468_13661</name>
</gene>
<sequence>MYDKILYPTDGSAGSEAAAAHVGALASAFDATVHVLHVVDTREGGLGLSGAFLDEENQSMSGRSPDEGYIGGHEGRLDSDDIEDDIEDELTAHATELIEASAGSLDGIDLTTAVEMGTPHEVILRYADDHDVDLLVMGTHGRTGVERYLLGSVTEKVVRLSDTPVVTVRADESE</sequence>
<proteinExistence type="inferred from homology"/>
<dbReference type="PANTHER" id="PTHR46268">
    <property type="entry name" value="STRESS RESPONSE PROTEIN NHAX"/>
    <property type="match status" value="1"/>
</dbReference>
<reference evidence="3 4" key="1">
    <citation type="journal article" date="2014" name="PLoS Genet.">
        <title>Phylogenetically driven sequencing of extremely halophilic archaea reveals strategies for static and dynamic osmo-response.</title>
        <authorList>
            <person name="Becker E.A."/>
            <person name="Seitzer P.M."/>
            <person name="Tritt A."/>
            <person name="Larsen D."/>
            <person name="Krusor M."/>
            <person name="Yao A.I."/>
            <person name="Wu D."/>
            <person name="Madern D."/>
            <person name="Eisen J.A."/>
            <person name="Darling A.E."/>
            <person name="Facciotti M.T."/>
        </authorList>
    </citation>
    <scope>NUCLEOTIDE SEQUENCE [LARGE SCALE GENOMIC DNA]</scope>
    <source>
        <strain evidence="3 4">JCM 14978</strain>
    </source>
</reference>
<evidence type="ECO:0000259" key="2">
    <source>
        <dbReference type="Pfam" id="PF00582"/>
    </source>
</evidence>
<protein>
    <submittedName>
        <fullName evidence="3">UspA domain protein</fullName>
    </submittedName>
</protein>
<comment type="caution">
    <text evidence="3">The sequence shown here is derived from an EMBL/GenBank/DDBJ whole genome shotgun (WGS) entry which is preliminary data.</text>
</comment>
<dbReference type="Gene3D" id="3.40.50.620">
    <property type="entry name" value="HUPs"/>
    <property type="match status" value="1"/>
</dbReference>
<dbReference type="InterPro" id="IPR014729">
    <property type="entry name" value="Rossmann-like_a/b/a_fold"/>
</dbReference>
<dbReference type="CDD" id="cd00293">
    <property type="entry name" value="USP-like"/>
    <property type="match status" value="1"/>
</dbReference>
<feature type="domain" description="UspA" evidence="2">
    <location>
        <begin position="1"/>
        <end position="169"/>
    </location>
</feature>
<keyword evidence="4" id="KW-1185">Reference proteome</keyword>
<dbReference type="InterPro" id="IPR006016">
    <property type="entry name" value="UspA"/>
</dbReference>
<dbReference type="Pfam" id="PF00582">
    <property type="entry name" value="Usp"/>
    <property type="match status" value="1"/>
</dbReference>
<name>M0NTV0_9EURY</name>
<dbReference type="PANTHER" id="PTHR46268:SF6">
    <property type="entry name" value="UNIVERSAL STRESS PROTEIN UP12"/>
    <property type="match status" value="1"/>
</dbReference>
<dbReference type="STRING" id="1230456.C468_13661"/>
<accession>M0NTV0</accession>
<dbReference type="OrthoDB" id="105697at2157"/>
<dbReference type="PRINTS" id="PR01438">
    <property type="entry name" value="UNVRSLSTRESS"/>
</dbReference>
<evidence type="ECO:0000313" key="4">
    <source>
        <dbReference type="Proteomes" id="UP000011546"/>
    </source>
</evidence>
<dbReference type="AlphaFoldDB" id="M0NTV0"/>
<comment type="similarity">
    <text evidence="1">Belongs to the universal stress protein A family.</text>
</comment>